<protein>
    <submittedName>
        <fullName evidence="4">Uncharacterized protein</fullName>
    </submittedName>
</protein>
<evidence type="ECO:0000256" key="1">
    <source>
        <dbReference type="ARBA" id="ARBA00004173"/>
    </source>
</evidence>
<dbReference type="Proteomes" id="UP001178507">
    <property type="component" value="Unassembled WGS sequence"/>
</dbReference>
<organism evidence="4 5">
    <name type="scientific">Effrenium voratum</name>
    <dbReference type="NCBI Taxonomy" id="2562239"/>
    <lineage>
        <taxon>Eukaryota</taxon>
        <taxon>Sar</taxon>
        <taxon>Alveolata</taxon>
        <taxon>Dinophyceae</taxon>
        <taxon>Suessiales</taxon>
        <taxon>Symbiodiniaceae</taxon>
        <taxon>Effrenium</taxon>
    </lineage>
</organism>
<keyword evidence="5" id="KW-1185">Reference proteome</keyword>
<comment type="subcellular location">
    <subcellularLocation>
        <location evidence="1">Mitochondrion</location>
    </subcellularLocation>
</comment>
<evidence type="ECO:0000313" key="5">
    <source>
        <dbReference type="Proteomes" id="UP001178507"/>
    </source>
</evidence>
<evidence type="ECO:0000256" key="3">
    <source>
        <dbReference type="SAM" id="MobiDB-lite"/>
    </source>
</evidence>
<dbReference type="Pfam" id="PF08837">
    <property type="entry name" value="DUF1810"/>
    <property type="match status" value="1"/>
</dbReference>
<dbReference type="InterPro" id="IPR036287">
    <property type="entry name" value="Rv1873-like_sf"/>
</dbReference>
<dbReference type="GO" id="GO:0005739">
    <property type="term" value="C:mitochondrion"/>
    <property type="evidence" value="ECO:0007669"/>
    <property type="project" value="UniProtKB-SubCell"/>
</dbReference>
<dbReference type="Gene3D" id="1.10.10.140">
    <property type="entry name" value="Cytochrome c oxidase, subunit VIb"/>
    <property type="match status" value="1"/>
</dbReference>
<dbReference type="SUPFAM" id="SSF47694">
    <property type="entry name" value="Cytochrome c oxidase subunit h"/>
    <property type="match status" value="1"/>
</dbReference>
<reference evidence="4" key="1">
    <citation type="submission" date="2023-08" db="EMBL/GenBank/DDBJ databases">
        <authorList>
            <person name="Chen Y."/>
            <person name="Shah S."/>
            <person name="Dougan E. K."/>
            <person name="Thang M."/>
            <person name="Chan C."/>
        </authorList>
    </citation>
    <scope>NUCLEOTIDE SEQUENCE</scope>
</reference>
<evidence type="ECO:0000256" key="2">
    <source>
        <dbReference type="ARBA" id="ARBA00023128"/>
    </source>
</evidence>
<dbReference type="InterPro" id="IPR014937">
    <property type="entry name" value="DUF1810"/>
</dbReference>
<dbReference type="EMBL" id="CAUJNA010002435">
    <property type="protein sequence ID" value="CAJ1392860.1"/>
    <property type="molecule type" value="Genomic_DNA"/>
</dbReference>
<comment type="caution">
    <text evidence="4">The sequence shown here is derived from an EMBL/GenBank/DDBJ whole genome shotgun (WGS) entry which is preliminary data.</text>
</comment>
<dbReference type="Gene3D" id="1.25.40.380">
    <property type="entry name" value="Protein of unknown function DUF1810"/>
    <property type="match status" value="1"/>
</dbReference>
<accession>A0AA36MZU4</accession>
<keyword evidence="2" id="KW-0496">Mitochondrion</keyword>
<name>A0AA36MZU4_9DINO</name>
<evidence type="ECO:0000313" key="4">
    <source>
        <dbReference type="EMBL" id="CAJ1392860.1"/>
    </source>
</evidence>
<sequence length="329" mass="37157">MASRLTMDITSVLGAIRNAQSKGFGSFSPYSLAKKEILAGKKLTHWMWYVWPSLRLVRSNVKQPQFLLPSWEAVSAFLDDNLLRFRLCEITEIATSHLVAGVSPDTLFGKQARIDVAKFRECMQVFLASSLERDDPQLVELFLKALRALRAPQLDAAVKAALPRAEVAEVEEVLRRGAGATSSLRERRVVPTSQERKPPTPSPAAASKPSIQIFEFGTSELWDVLEMSSTETVGSMEQKIRGSRTWPRNVELQLILLPSAKSNNCILRFTVFTRCARELGEEDTRCKYQYYRAQCTCPESQLEDWMEHRARGSCHLDVLPDRSTVHVKQ</sequence>
<proteinExistence type="predicted"/>
<feature type="compositionally biased region" description="Basic and acidic residues" evidence="3">
    <location>
        <begin position="184"/>
        <end position="198"/>
    </location>
</feature>
<gene>
    <name evidence="4" type="ORF">EVOR1521_LOCUS17857</name>
</gene>
<dbReference type="AlphaFoldDB" id="A0AA36MZU4"/>
<dbReference type="InterPro" id="IPR036549">
    <property type="entry name" value="CX6/COA6-like_sf"/>
</dbReference>
<dbReference type="SUPFAM" id="SSF140736">
    <property type="entry name" value="Rv1873-like"/>
    <property type="match status" value="1"/>
</dbReference>
<feature type="region of interest" description="Disordered" evidence="3">
    <location>
        <begin position="183"/>
        <end position="209"/>
    </location>
</feature>